<sequence length="14" mass="1438">DSLSLVDLFSLGGD</sequence>
<organism evidence="1 2">
    <name type="scientific">Trifolium medium</name>
    <dbReference type="NCBI Taxonomy" id="97028"/>
    <lineage>
        <taxon>Eukaryota</taxon>
        <taxon>Viridiplantae</taxon>
        <taxon>Streptophyta</taxon>
        <taxon>Embryophyta</taxon>
        <taxon>Tracheophyta</taxon>
        <taxon>Spermatophyta</taxon>
        <taxon>Magnoliopsida</taxon>
        <taxon>eudicotyledons</taxon>
        <taxon>Gunneridae</taxon>
        <taxon>Pentapetalae</taxon>
        <taxon>rosids</taxon>
        <taxon>fabids</taxon>
        <taxon>Fabales</taxon>
        <taxon>Fabaceae</taxon>
        <taxon>Papilionoideae</taxon>
        <taxon>50 kb inversion clade</taxon>
        <taxon>NPAAA clade</taxon>
        <taxon>Hologalegina</taxon>
        <taxon>IRL clade</taxon>
        <taxon>Trifolieae</taxon>
        <taxon>Trifolium</taxon>
    </lineage>
</organism>
<evidence type="ECO:0000313" key="1">
    <source>
        <dbReference type="EMBL" id="MCI47274.1"/>
    </source>
</evidence>
<feature type="non-terminal residue" evidence="1">
    <location>
        <position position="1"/>
    </location>
</feature>
<accession>A0A392SGF6</accession>
<proteinExistence type="predicted"/>
<name>A0A392SGF6_9FABA</name>
<keyword evidence="2" id="KW-1185">Reference proteome</keyword>
<reference evidence="1 2" key="1">
    <citation type="journal article" date="2018" name="Front. Plant Sci.">
        <title>Red Clover (Trifolium pratense) and Zigzag Clover (T. medium) - A Picture of Genomic Similarities and Differences.</title>
        <authorList>
            <person name="Dluhosova J."/>
            <person name="Istvanek J."/>
            <person name="Nedelnik J."/>
            <person name="Repkova J."/>
        </authorList>
    </citation>
    <scope>NUCLEOTIDE SEQUENCE [LARGE SCALE GENOMIC DNA]</scope>
    <source>
        <strain evidence="2">cv. 10/8</strain>
        <tissue evidence="1">Leaf</tissue>
    </source>
</reference>
<comment type="caution">
    <text evidence="1">The sequence shown here is derived from an EMBL/GenBank/DDBJ whole genome shotgun (WGS) entry which is preliminary data.</text>
</comment>
<protein>
    <submittedName>
        <fullName evidence="1">Uncharacterized protein</fullName>
    </submittedName>
</protein>
<evidence type="ECO:0000313" key="2">
    <source>
        <dbReference type="Proteomes" id="UP000265520"/>
    </source>
</evidence>
<dbReference type="Proteomes" id="UP000265520">
    <property type="component" value="Unassembled WGS sequence"/>
</dbReference>
<dbReference type="EMBL" id="LXQA010369979">
    <property type="protein sequence ID" value="MCI47274.1"/>
    <property type="molecule type" value="Genomic_DNA"/>
</dbReference>